<feature type="domain" description="GREB1 N-terminal" evidence="2">
    <location>
        <begin position="10"/>
        <end position="160"/>
    </location>
</feature>
<dbReference type="Proteomes" id="UP001152622">
    <property type="component" value="Chromosome 6"/>
</dbReference>
<dbReference type="EMBL" id="JAINUF010000006">
    <property type="protein sequence ID" value="KAJ8356616.1"/>
    <property type="molecule type" value="Genomic_DNA"/>
</dbReference>
<dbReference type="Pfam" id="PF15782">
    <property type="entry name" value="GREB1_N"/>
    <property type="match status" value="1"/>
</dbReference>
<keyword evidence="4" id="KW-1185">Reference proteome</keyword>
<proteinExistence type="predicted"/>
<comment type="caution">
    <text evidence="3">The sequence shown here is derived from an EMBL/GenBank/DDBJ whole genome shotgun (WGS) entry which is preliminary data.</text>
</comment>
<dbReference type="InterPro" id="IPR028422">
    <property type="entry name" value="GREB1"/>
</dbReference>
<evidence type="ECO:0000313" key="3">
    <source>
        <dbReference type="EMBL" id="KAJ8356616.1"/>
    </source>
</evidence>
<name>A0A9Q1FE94_SYNKA</name>
<dbReference type="PANTHER" id="PTHR15720">
    <property type="entry name" value="GREB1-RELATED"/>
    <property type="match status" value="1"/>
</dbReference>
<feature type="region of interest" description="Disordered" evidence="1">
    <location>
        <begin position="1"/>
        <end position="32"/>
    </location>
</feature>
<dbReference type="AlphaFoldDB" id="A0A9Q1FE94"/>
<dbReference type="PANTHER" id="PTHR15720:SF13">
    <property type="entry name" value="PROTEIN GREB1"/>
    <property type="match status" value="1"/>
</dbReference>
<evidence type="ECO:0000313" key="4">
    <source>
        <dbReference type="Proteomes" id="UP001152622"/>
    </source>
</evidence>
<sequence length="252" mass="27771">MSRMAGKAEKKEEEEEEGVDSNSPPLPYHMNPAPEGRCATDGFCQSGKDLRLAFITSDSLEVPPGFLLVGARSPALPDHILVCSVDRTFLPDERGRNALLGFSGNCVGCGEKGFRYFTEFCSHINLKLTTQPKKQKHLQYYLYRNAQGMLVRGPLICWRGAGISTDTLASSYATYASPASMTNGRDHPMPQQTPHQTGQMSQGPCRPSITGPSKINLSPTHHLTLNTNTQTHKQLHYWRTPALSGFFIVLSC</sequence>
<organism evidence="3 4">
    <name type="scientific">Synaphobranchus kaupii</name>
    <name type="common">Kaup's arrowtooth eel</name>
    <dbReference type="NCBI Taxonomy" id="118154"/>
    <lineage>
        <taxon>Eukaryota</taxon>
        <taxon>Metazoa</taxon>
        <taxon>Chordata</taxon>
        <taxon>Craniata</taxon>
        <taxon>Vertebrata</taxon>
        <taxon>Euteleostomi</taxon>
        <taxon>Actinopterygii</taxon>
        <taxon>Neopterygii</taxon>
        <taxon>Teleostei</taxon>
        <taxon>Anguilliformes</taxon>
        <taxon>Synaphobranchidae</taxon>
        <taxon>Synaphobranchus</taxon>
    </lineage>
</organism>
<feature type="region of interest" description="Disordered" evidence="1">
    <location>
        <begin position="179"/>
        <end position="212"/>
    </location>
</feature>
<dbReference type="OrthoDB" id="9989163at2759"/>
<feature type="compositionally biased region" description="Polar residues" evidence="1">
    <location>
        <begin position="190"/>
        <end position="202"/>
    </location>
</feature>
<protein>
    <recommendedName>
        <fullName evidence="2">GREB1 N-terminal domain-containing protein</fullName>
    </recommendedName>
</protein>
<evidence type="ECO:0000256" key="1">
    <source>
        <dbReference type="SAM" id="MobiDB-lite"/>
    </source>
</evidence>
<gene>
    <name evidence="3" type="ORF">SKAU_G00194100</name>
</gene>
<accession>A0A9Q1FE94</accession>
<feature type="compositionally biased region" description="Basic and acidic residues" evidence="1">
    <location>
        <begin position="1"/>
        <end position="11"/>
    </location>
</feature>
<reference evidence="3" key="1">
    <citation type="journal article" date="2023" name="Science">
        <title>Genome structures resolve the early diversification of teleost fishes.</title>
        <authorList>
            <person name="Parey E."/>
            <person name="Louis A."/>
            <person name="Montfort J."/>
            <person name="Bouchez O."/>
            <person name="Roques C."/>
            <person name="Iampietro C."/>
            <person name="Lluch J."/>
            <person name="Castinel A."/>
            <person name="Donnadieu C."/>
            <person name="Desvignes T."/>
            <person name="Floi Bucao C."/>
            <person name="Jouanno E."/>
            <person name="Wen M."/>
            <person name="Mejri S."/>
            <person name="Dirks R."/>
            <person name="Jansen H."/>
            <person name="Henkel C."/>
            <person name="Chen W.J."/>
            <person name="Zahm M."/>
            <person name="Cabau C."/>
            <person name="Klopp C."/>
            <person name="Thompson A.W."/>
            <person name="Robinson-Rechavi M."/>
            <person name="Braasch I."/>
            <person name="Lecointre G."/>
            <person name="Bobe J."/>
            <person name="Postlethwait J.H."/>
            <person name="Berthelot C."/>
            <person name="Roest Crollius H."/>
            <person name="Guiguen Y."/>
        </authorList>
    </citation>
    <scope>NUCLEOTIDE SEQUENCE</scope>
    <source>
        <strain evidence="3">WJC10195</strain>
    </source>
</reference>
<dbReference type="InterPro" id="IPR046926">
    <property type="entry name" value="GREB1_N"/>
</dbReference>
<evidence type="ECO:0000259" key="2">
    <source>
        <dbReference type="Pfam" id="PF15782"/>
    </source>
</evidence>